<dbReference type="AlphaFoldDB" id="A0A916XXF5"/>
<dbReference type="EMBL" id="BMJJ01000005">
    <property type="protein sequence ID" value="GGD19808.1"/>
    <property type="molecule type" value="Genomic_DNA"/>
</dbReference>
<gene>
    <name evidence="1" type="ORF">GCM10011335_23390</name>
</gene>
<accession>A0A916XXF5</accession>
<protein>
    <submittedName>
        <fullName evidence="1">Uncharacterized protein</fullName>
    </submittedName>
</protein>
<reference evidence="1" key="1">
    <citation type="journal article" date="2014" name="Int. J. Syst. Evol. Microbiol.">
        <title>Complete genome sequence of Corynebacterium casei LMG S-19264T (=DSM 44701T), isolated from a smear-ripened cheese.</title>
        <authorList>
            <consortium name="US DOE Joint Genome Institute (JGI-PGF)"/>
            <person name="Walter F."/>
            <person name="Albersmeier A."/>
            <person name="Kalinowski J."/>
            <person name="Ruckert C."/>
        </authorList>
    </citation>
    <scope>NUCLEOTIDE SEQUENCE</scope>
    <source>
        <strain evidence="1">CGMCC 1.15493</strain>
    </source>
</reference>
<evidence type="ECO:0000313" key="2">
    <source>
        <dbReference type="Proteomes" id="UP000613160"/>
    </source>
</evidence>
<keyword evidence="2" id="KW-1185">Reference proteome</keyword>
<reference evidence="1" key="2">
    <citation type="submission" date="2020-09" db="EMBL/GenBank/DDBJ databases">
        <authorList>
            <person name="Sun Q."/>
            <person name="Zhou Y."/>
        </authorList>
    </citation>
    <scope>NUCLEOTIDE SEQUENCE</scope>
    <source>
        <strain evidence="1">CGMCC 1.15493</strain>
    </source>
</reference>
<proteinExistence type="predicted"/>
<name>A0A916XXF5_9HYPH</name>
<organism evidence="1 2">
    <name type="scientific">Aureimonas glaciei</name>
    <dbReference type="NCBI Taxonomy" id="1776957"/>
    <lineage>
        <taxon>Bacteria</taxon>
        <taxon>Pseudomonadati</taxon>
        <taxon>Pseudomonadota</taxon>
        <taxon>Alphaproteobacteria</taxon>
        <taxon>Hyphomicrobiales</taxon>
        <taxon>Aurantimonadaceae</taxon>
        <taxon>Aureimonas</taxon>
    </lineage>
</organism>
<sequence>MSRRLWWPSATTAARRVQVRGAIEIGLTRKETAVLLGTTRQNIADFAKKNGISFDEPAVRLARPAGYDEFEPGSHGVQGIDRHFARMRF</sequence>
<comment type="caution">
    <text evidence="1">The sequence shown here is derived from an EMBL/GenBank/DDBJ whole genome shotgun (WGS) entry which is preliminary data.</text>
</comment>
<evidence type="ECO:0000313" key="1">
    <source>
        <dbReference type="EMBL" id="GGD19808.1"/>
    </source>
</evidence>
<dbReference type="Proteomes" id="UP000613160">
    <property type="component" value="Unassembled WGS sequence"/>
</dbReference>